<dbReference type="PANTHER" id="PTHR47331">
    <property type="entry name" value="PHD-TYPE DOMAIN-CONTAINING PROTEIN"/>
    <property type="match status" value="1"/>
</dbReference>
<dbReference type="Pfam" id="PF03564">
    <property type="entry name" value="DUF1759"/>
    <property type="match status" value="1"/>
</dbReference>
<feature type="transmembrane region" description="Helical" evidence="2">
    <location>
        <begin position="40"/>
        <end position="59"/>
    </location>
</feature>
<evidence type="ECO:0000259" key="4">
    <source>
        <dbReference type="PROSITE" id="PS50994"/>
    </source>
</evidence>
<dbReference type="PROSITE" id="PS51257">
    <property type="entry name" value="PROKAR_LIPOPROTEIN"/>
    <property type="match status" value="1"/>
</dbReference>
<dbReference type="RefSeq" id="XP_030846513.1">
    <property type="nucleotide sequence ID" value="XM_030990653.1"/>
</dbReference>
<accession>A0A7M7P7C2</accession>
<evidence type="ECO:0000313" key="5">
    <source>
        <dbReference type="EnsemblMetazoa" id="XP_030846513"/>
    </source>
</evidence>
<proteinExistence type="predicted"/>
<dbReference type="InterPro" id="IPR036397">
    <property type="entry name" value="RNaseH_sf"/>
</dbReference>
<dbReference type="SMART" id="SM00343">
    <property type="entry name" value="ZnF_C2HC"/>
    <property type="match status" value="2"/>
</dbReference>
<keyword evidence="2" id="KW-0472">Membrane</keyword>
<dbReference type="InterPro" id="IPR040676">
    <property type="entry name" value="DUF5641"/>
</dbReference>
<dbReference type="GO" id="GO:0008270">
    <property type="term" value="F:zinc ion binding"/>
    <property type="evidence" value="ECO:0007669"/>
    <property type="project" value="InterPro"/>
</dbReference>
<dbReference type="InterPro" id="IPR001878">
    <property type="entry name" value="Znf_CCHC"/>
</dbReference>
<dbReference type="InterPro" id="IPR043502">
    <property type="entry name" value="DNA/RNA_pol_sf"/>
</dbReference>
<dbReference type="KEGG" id="spu:115926138"/>
<keyword evidence="2" id="KW-0812">Transmembrane</keyword>
<dbReference type="Pfam" id="PF17921">
    <property type="entry name" value="Integrase_H2C2"/>
    <property type="match status" value="1"/>
</dbReference>
<dbReference type="GO" id="GO:0003676">
    <property type="term" value="F:nucleic acid binding"/>
    <property type="evidence" value="ECO:0007669"/>
    <property type="project" value="InterPro"/>
</dbReference>
<feature type="signal peptide" evidence="3">
    <location>
        <begin position="1"/>
        <end position="24"/>
    </location>
</feature>
<evidence type="ECO:0000256" key="3">
    <source>
        <dbReference type="SAM" id="SignalP"/>
    </source>
</evidence>
<name>A0A7M7P7C2_STRPU</name>
<dbReference type="OrthoDB" id="8046937at2759"/>
<sequence length="1934" mass="221210">MAHRSIQPCLLLLSCVSFIIGVNGLNYCFHSLNAFGAMWKRTISGTLGIICLLLSLVTVRISTLRIADGHTVITAILHYVLINCTLLRNELRMRDYHSAWRNPREAQEKLLQDIIQKNGDTVYGRQHKLKDVHFLNDLRKTHPLTTYDHYRSYIDRMAIGEKGVLTSEAPMRFALTSGTTGKAKMWPYLKSYISDSYKIMYGLVSAITFKTFNERSLLQQDIWLYTAPKTRFTEGGILMGLGSFIKSFEHAVESKTADNTDRLYYLDQYTRGEANSIVKSCMYGPSEAGYLKAKELLRKKFGDKHKIMEAMMNKASQWPEIKSEDGEELHKYSTFITELHNMAIDLNMEMEVNHTQNVKMVIGRLPFKLRDKWRYKADDIVEERQRRITFGDVQAFIAKQTRIMTNPAYGDLKYTQSQSQGRTPGRLGKSAAPHKASLNTAMRQDTKTSGNGQEFAHTASNDTTMKVGIMEGGKEICTFCNDESHQIEECKVLSSQPYDDRITFCKKTGLCFSCLKKARHIAKDCRRKLKCSKCNRLHPTALHRDWKGNSNSNSQDSNNADRQHVRLQPQEAEASFTPSVVTQINNHENDDGNVDDGQQATARNIKCSYIDSRAESADVLPGIVPVLIRSQDTQVQLKTYALIDSGSNAVFCTDELARDLKVKGKKMNIHMSTMTDEKVVSSHIISNLEITDLHGQNSINLPEVYAREQIPVSEDDIPREGDLVKWPYLQDIQLPTSDEDVHVGLLIGSNIPRAMEPVEVINSEVPNGPFACKTALGWIVYGATKDQAKQHTIHSHRVKAKTNIDQQLESLFNQDFNERIINDKQEKSQEDLSFIKKVEKSIKQQDDGHFEIGLPMKREEVKLPNNRSQATQRAAHLKKRFERQPDFRQDYTEFVTKMQNKGYMERVPEHETKRDDGRVWYLPHHGVVHPQKKKLRVVFDCSAEFGVFCLNRELLQGPDLTNTLFGVLTRFRQDKVALMADIEGMFSQVRVPKDDRDLLRFLWWEKGDIEQPLTDHRMKVHVFGAVSSPSCANFALKRAAQEQADSFSNEVTSTIQKNFYVDDCLFSTPSVQQAVKLATDVTAACEGRGFHLTKWVCNEPEVMKTIPEKEKAKSVQDLSLDNKNQVTERALGIIWSTSEDTFGVKIDLKAKPLTRRGILSTVSSVFDPLGCVSPVVLPAKQLLQTLCRSQLGWDAEIPSELMRKWLQWRTELPKLMQFKMDRCLKPDGFAPQSVTLHHFSDASEKGYGVVSYLRWENEDEVQMKFVTSKARVAPLKEVSIPRMELTAANVAVRIDHMIKQELDIPIEETYFWTDSQTVLGYINNSTARYKTFVANRLAVIRDGSKPSQWRYVESSLNPADICSRGITVDKFLELEYWKDGPAFLRHPEKEWLATSEVPHCKLIDELEVKKSCLATEVTPEKEVPNHTHEVIHHYSDWIRMKRAVCWLRRFIRWITLKSEAKDVSEGDSLKGRITLQEMDAAEMVILKFVQKENFAQEIKCLESKDPSGVQRGRQKPGVKKTSPIYKLDPVLDEGLLRVGGRLQKSSLPDNAKHQVILPKKGHVSKLILENLHKMSGHMGRNYMLSSLHQKYWMPSAKAAIGRMISSCISCRRHRAKIMQQKMADLPADRVRPDEPPFTKVGIDYFGPLVVKRGRSEVKTYGVMFTCLAIRAIHIEKAESLSTDSCIAAIRRFIARRGTVKEMRSDNGTNLIGAQRELKREIENWNQAQISDAMLQRNIQWTFNPPGGSHHGGVWERQIRTVRQVLFNLVRQQRLDDEGLQTFLCEAEGIINGRPITKASNDPNDLEALTPNHLLLMKSQPALPPTITRETDIYVRRRWRQVQYMSDLFWRRWTKEYLPQLQQRQKWVEPHRNLQVDDLVLVVDQTIPRNFWLLGRVSRVLPDAEGLVRRAEVKTKLGVYLRPISKLCFILEGDA</sequence>
<reference evidence="5" key="2">
    <citation type="submission" date="2021-01" db="UniProtKB">
        <authorList>
            <consortium name="EnsemblMetazoa"/>
        </authorList>
    </citation>
    <scope>IDENTIFICATION</scope>
</reference>
<feature type="region of interest" description="Disordered" evidence="1">
    <location>
        <begin position="414"/>
        <end position="437"/>
    </location>
</feature>
<dbReference type="InterPro" id="IPR012337">
    <property type="entry name" value="RNaseH-like_sf"/>
</dbReference>
<dbReference type="Proteomes" id="UP000007110">
    <property type="component" value="Unassembled WGS sequence"/>
</dbReference>
<feature type="region of interest" description="Disordered" evidence="1">
    <location>
        <begin position="542"/>
        <end position="572"/>
    </location>
</feature>
<dbReference type="InterPro" id="IPR001584">
    <property type="entry name" value="Integrase_cat-core"/>
</dbReference>
<dbReference type="Gene3D" id="3.30.420.10">
    <property type="entry name" value="Ribonuclease H-like superfamily/Ribonuclease H"/>
    <property type="match status" value="1"/>
</dbReference>
<dbReference type="Gene3D" id="1.10.340.70">
    <property type="match status" value="1"/>
</dbReference>
<feature type="domain" description="Integrase catalytic" evidence="4">
    <location>
        <begin position="1631"/>
        <end position="1818"/>
    </location>
</feature>
<keyword evidence="3" id="KW-0732">Signal</keyword>
<organism evidence="5 6">
    <name type="scientific">Strongylocentrotus purpuratus</name>
    <name type="common">Purple sea urchin</name>
    <dbReference type="NCBI Taxonomy" id="7668"/>
    <lineage>
        <taxon>Eukaryota</taxon>
        <taxon>Metazoa</taxon>
        <taxon>Echinodermata</taxon>
        <taxon>Eleutherozoa</taxon>
        <taxon>Echinozoa</taxon>
        <taxon>Echinoidea</taxon>
        <taxon>Euechinoidea</taxon>
        <taxon>Echinacea</taxon>
        <taxon>Camarodonta</taxon>
        <taxon>Echinidea</taxon>
        <taxon>Strongylocentrotidae</taxon>
        <taxon>Strongylocentrotus</taxon>
    </lineage>
</organism>
<keyword evidence="6" id="KW-1185">Reference proteome</keyword>
<dbReference type="CDD" id="cd01644">
    <property type="entry name" value="RT_pepA17"/>
    <property type="match status" value="1"/>
</dbReference>
<keyword evidence="2" id="KW-1133">Transmembrane helix</keyword>
<dbReference type="GeneID" id="115926138"/>
<dbReference type="GO" id="GO:0015074">
    <property type="term" value="P:DNA integration"/>
    <property type="evidence" value="ECO:0007669"/>
    <property type="project" value="InterPro"/>
</dbReference>
<reference evidence="6" key="1">
    <citation type="submission" date="2015-02" db="EMBL/GenBank/DDBJ databases">
        <title>Genome sequencing for Strongylocentrotus purpuratus.</title>
        <authorList>
            <person name="Murali S."/>
            <person name="Liu Y."/>
            <person name="Vee V."/>
            <person name="English A."/>
            <person name="Wang M."/>
            <person name="Skinner E."/>
            <person name="Han Y."/>
            <person name="Muzny D.M."/>
            <person name="Worley K.C."/>
            <person name="Gibbs R.A."/>
        </authorList>
    </citation>
    <scope>NUCLEOTIDE SEQUENCE</scope>
</reference>
<evidence type="ECO:0000256" key="1">
    <source>
        <dbReference type="SAM" id="MobiDB-lite"/>
    </source>
</evidence>
<dbReference type="PANTHER" id="PTHR47331:SF1">
    <property type="entry name" value="GAG-LIKE PROTEIN"/>
    <property type="match status" value="1"/>
</dbReference>
<dbReference type="Pfam" id="PF05380">
    <property type="entry name" value="Peptidase_A17"/>
    <property type="match status" value="1"/>
</dbReference>
<dbReference type="EnsemblMetazoa" id="XM_030990653">
    <property type="protein sequence ID" value="XP_030846513"/>
    <property type="gene ID" value="LOC115926138"/>
</dbReference>
<feature type="compositionally biased region" description="Low complexity" evidence="1">
    <location>
        <begin position="549"/>
        <end position="558"/>
    </location>
</feature>
<dbReference type="PROSITE" id="PS50994">
    <property type="entry name" value="INTEGRASE"/>
    <property type="match status" value="1"/>
</dbReference>
<evidence type="ECO:0000313" key="6">
    <source>
        <dbReference type="Proteomes" id="UP000007110"/>
    </source>
</evidence>
<dbReference type="Pfam" id="PF03321">
    <property type="entry name" value="GH3"/>
    <property type="match status" value="1"/>
</dbReference>
<feature type="chain" id="PRO_5029631892" description="Integrase catalytic domain-containing protein" evidence="3">
    <location>
        <begin position="25"/>
        <end position="1934"/>
    </location>
</feature>
<dbReference type="InterPro" id="IPR041588">
    <property type="entry name" value="Integrase_H2C2"/>
</dbReference>
<dbReference type="SUPFAM" id="SSF53098">
    <property type="entry name" value="Ribonuclease H-like"/>
    <property type="match status" value="1"/>
</dbReference>
<dbReference type="InterPro" id="IPR008042">
    <property type="entry name" value="Retrotrans_Pao"/>
</dbReference>
<dbReference type="InParanoid" id="A0A7M7P7C2"/>
<protein>
    <recommendedName>
        <fullName evidence="4">Integrase catalytic domain-containing protein</fullName>
    </recommendedName>
</protein>
<dbReference type="Pfam" id="PF18701">
    <property type="entry name" value="DUF5641"/>
    <property type="match status" value="1"/>
</dbReference>
<dbReference type="InterPro" id="IPR005312">
    <property type="entry name" value="DUF1759"/>
</dbReference>
<dbReference type="SUPFAM" id="SSF56672">
    <property type="entry name" value="DNA/RNA polymerases"/>
    <property type="match status" value="1"/>
</dbReference>
<evidence type="ECO:0000256" key="2">
    <source>
        <dbReference type="SAM" id="Phobius"/>
    </source>
</evidence>